<dbReference type="SUPFAM" id="SSF48317">
    <property type="entry name" value="Acid phosphatase/Vanadium-dependent haloperoxidase"/>
    <property type="match status" value="1"/>
</dbReference>
<dbReference type="AlphaFoldDB" id="A0A1I0S5X2"/>
<dbReference type="Proteomes" id="UP000199310">
    <property type="component" value="Unassembled WGS sequence"/>
</dbReference>
<evidence type="ECO:0000313" key="4">
    <source>
        <dbReference type="Proteomes" id="UP000199310"/>
    </source>
</evidence>
<evidence type="ECO:0000256" key="1">
    <source>
        <dbReference type="SAM" id="SignalP"/>
    </source>
</evidence>
<dbReference type="Pfam" id="PF01569">
    <property type="entry name" value="PAP2"/>
    <property type="match status" value="1"/>
</dbReference>
<dbReference type="InterPro" id="IPR000326">
    <property type="entry name" value="PAP2/HPO"/>
</dbReference>
<feature type="chain" id="PRO_5011571761" evidence="1">
    <location>
        <begin position="24"/>
        <end position="276"/>
    </location>
</feature>
<feature type="domain" description="Phosphatidic acid phosphatase type 2/haloperoxidase" evidence="2">
    <location>
        <begin position="136"/>
        <end position="234"/>
    </location>
</feature>
<keyword evidence="4" id="KW-1185">Reference proteome</keyword>
<dbReference type="Gene3D" id="1.20.144.10">
    <property type="entry name" value="Phosphatidic acid phosphatase type 2/haloperoxidase"/>
    <property type="match status" value="1"/>
</dbReference>
<sequence length="276" mass="30389">MKKMIFPVITILGALTASYRAEAQHPDSLPVSHDTVQFSYPPQKSGLSAVSDQRFHTTVAGIAVPVAMIGYGVLALHNPTLRDLNSTTRAELKEDHPQFHTHIDNYLQYAPVAAVYALNAFGIHGQHNLRDRTIILGISAVLTASSVELVKRGTHQERPDGSDNLSFPSGHTATAFAAAEFLRQEYKDVSPWYGVGGYLAATTTGALRMYNNKHWLSDVVAGAGFGILSTKAAYWMYPLIQRKLFKAPAQHADKVVMPYYNPEFHSAGLSFIFFPR</sequence>
<dbReference type="PANTHER" id="PTHR14969:SF13">
    <property type="entry name" value="AT30094P"/>
    <property type="match status" value="1"/>
</dbReference>
<reference evidence="4" key="1">
    <citation type="submission" date="2016-10" db="EMBL/GenBank/DDBJ databases">
        <authorList>
            <person name="Varghese N."/>
            <person name="Submissions S."/>
        </authorList>
    </citation>
    <scope>NUCLEOTIDE SEQUENCE [LARGE SCALE GENOMIC DNA]</scope>
    <source>
        <strain evidence="4">DSM 3695</strain>
    </source>
</reference>
<dbReference type="PANTHER" id="PTHR14969">
    <property type="entry name" value="SPHINGOSINE-1-PHOSPHATE PHOSPHOHYDROLASE"/>
    <property type="match status" value="1"/>
</dbReference>
<evidence type="ECO:0000259" key="2">
    <source>
        <dbReference type="SMART" id="SM00014"/>
    </source>
</evidence>
<protein>
    <submittedName>
        <fullName evidence="3">PAP2 superfamily protein</fullName>
    </submittedName>
</protein>
<accession>A0A1I0S5X2</accession>
<organism evidence="3 4">
    <name type="scientific">Chitinophaga arvensicola</name>
    <dbReference type="NCBI Taxonomy" id="29529"/>
    <lineage>
        <taxon>Bacteria</taxon>
        <taxon>Pseudomonadati</taxon>
        <taxon>Bacteroidota</taxon>
        <taxon>Chitinophagia</taxon>
        <taxon>Chitinophagales</taxon>
        <taxon>Chitinophagaceae</taxon>
        <taxon>Chitinophaga</taxon>
    </lineage>
</organism>
<gene>
    <name evidence="3" type="ORF">SAMN04488122_3922</name>
</gene>
<dbReference type="InterPro" id="IPR036938">
    <property type="entry name" value="PAP2/HPO_sf"/>
</dbReference>
<dbReference type="SMART" id="SM00014">
    <property type="entry name" value="acidPPc"/>
    <property type="match status" value="1"/>
</dbReference>
<keyword evidence="1" id="KW-0732">Signal</keyword>
<dbReference type="RefSeq" id="WP_245752605.1">
    <property type="nucleotide sequence ID" value="NZ_FOJG01000002.1"/>
</dbReference>
<name>A0A1I0S5X2_9BACT</name>
<dbReference type="STRING" id="29529.SAMN04488122_3922"/>
<dbReference type="EMBL" id="FOJG01000002">
    <property type="protein sequence ID" value="SEW50688.1"/>
    <property type="molecule type" value="Genomic_DNA"/>
</dbReference>
<evidence type="ECO:0000313" key="3">
    <source>
        <dbReference type="EMBL" id="SEW50688.1"/>
    </source>
</evidence>
<feature type="signal peptide" evidence="1">
    <location>
        <begin position="1"/>
        <end position="23"/>
    </location>
</feature>
<dbReference type="CDD" id="cd03394">
    <property type="entry name" value="PAP2_like_5"/>
    <property type="match status" value="1"/>
</dbReference>
<proteinExistence type="predicted"/>